<sequence length="245" mass="26784">MTDLPTRTPRADPAPSPRSPERAGPGPRLLRPRRDPQRHPRRRRPTTAAARRSGPAAPSTGRARWLWTPTGSRGRRAAPSPCLPPSRPPRGTARRPIPSGRPIRASATGPGQPATGRGAVPSRHRPGRRRIGGRRRPGYRHPHRPGPRRPGPHRLWGTHRAGPRRPGPHRLWGTHRAGPRRSGPHRLRGSGAPDRPAHGRGDAAGRPASGECPEQPRADCPFRRPGPLPARPRIARRDPAIPAQH</sequence>
<proteinExistence type="predicted"/>
<dbReference type="InParanoid" id="C8XBK0"/>
<name>C8XBK0_NAKMY</name>
<feature type="region of interest" description="Disordered" evidence="1">
    <location>
        <begin position="1"/>
        <end position="245"/>
    </location>
</feature>
<dbReference type="KEGG" id="nml:Namu_1054"/>
<evidence type="ECO:0000256" key="1">
    <source>
        <dbReference type="SAM" id="MobiDB-lite"/>
    </source>
</evidence>
<dbReference type="STRING" id="479431.Namu_1054"/>
<dbReference type="HOGENOM" id="CLU_1132654_0_0_11"/>
<gene>
    <name evidence="2" type="ordered locus">Namu_1054</name>
</gene>
<accession>C8XBK0</accession>
<feature type="compositionally biased region" description="Basic residues" evidence="1">
    <location>
        <begin position="122"/>
        <end position="152"/>
    </location>
</feature>
<organism evidence="2 3">
    <name type="scientific">Nakamurella multipartita (strain ATCC 700099 / DSM 44233 / CIP 104796 / JCM 9543 / NBRC 105858 / Y-104)</name>
    <name type="common">Microsphaera multipartita</name>
    <dbReference type="NCBI Taxonomy" id="479431"/>
    <lineage>
        <taxon>Bacteria</taxon>
        <taxon>Bacillati</taxon>
        <taxon>Actinomycetota</taxon>
        <taxon>Actinomycetes</taxon>
        <taxon>Nakamurellales</taxon>
        <taxon>Nakamurellaceae</taxon>
        <taxon>Nakamurella</taxon>
    </lineage>
</organism>
<feature type="compositionally biased region" description="Low complexity" evidence="1">
    <location>
        <begin position="1"/>
        <end position="11"/>
    </location>
</feature>
<reference evidence="2 3" key="2">
    <citation type="journal article" date="2010" name="Stand. Genomic Sci.">
        <title>Complete genome sequence of Nakamurella multipartita type strain (Y-104).</title>
        <authorList>
            <person name="Tice H."/>
            <person name="Mayilraj S."/>
            <person name="Sims D."/>
            <person name="Lapidus A."/>
            <person name="Nolan M."/>
            <person name="Lucas S."/>
            <person name="Glavina Del Rio T."/>
            <person name="Copeland A."/>
            <person name="Cheng J.F."/>
            <person name="Meincke L."/>
            <person name="Bruce D."/>
            <person name="Goodwin L."/>
            <person name="Pitluck S."/>
            <person name="Ivanova N."/>
            <person name="Mavromatis K."/>
            <person name="Ovchinnikova G."/>
            <person name="Pati A."/>
            <person name="Chen A."/>
            <person name="Palaniappan K."/>
            <person name="Land M."/>
            <person name="Hauser L."/>
            <person name="Chang Y.J."/>
            <person name="Jeffries C.D."/>
            <person name="Detter J.C."/>
            <person name="Brettin T."/>
            <person name="Rohde M."/>
            <person name="Goker M."/>
            <person name="Bristow J."/>
            <person name="Eisen J.A."/>
            <person name="Markowitz V."/>
            <person name="Hugenholtz P."/>
            <person name="Kyrpides N.C."/>
            <person name="Klenk H.P."/>
            <person name="Chen F."/>
        </authorList>
    </citation>
    <scope>NUCLEOTIDE SEQUENCE [LARGE SCALE GENOMIC DNA]</scope>
    <source>
        <strain evidence="3">ATCC 700099 / DSM 44233 / CIP 104796 / JCM 9543 / NBRC 105858 / Y-104</strain>
    </source>
</reference>
<protein>
    <submittedName>
        <fullName evidence="2">Transcriptional regulator, Fis family</fullName>
    </submittedName>
</protein>
<evidence type="ECO:0000313" key="2">
    <source>
        <dbReference type="EMBL" id="ACV77462.1"/>
    </source>
</evidence>
<feature type="compositionally biased region" description="Basic residues" evidence="1">
    <location>
        <begin position="177"/>
        <end position="188"/>
    </location>
</feature>
<dbReference type="Proteomes" id="UP000002218">
    <property type="component" value="Chromosome"/>
</dbReference>
<dbReference type="AlphaFoldDB" id="C8XBK0"/>
<keyword evidence="3" id="KW-1185">Reference proteome</keyword>
<evidence type="ECO:0000313" key="3">
    <source>
        <dbReference type="Proteomes" id="UP000002218"/>
    </source>
</evidence>
<dbReference type="EMBL" id="CP001737">
    <property type="protein sequence ID" value="ACV77462.1"/>
    <property type="molecule type" value="Genomic_DNA"/>
</dbReference>
<feature type="compositionally biased region" description="Low complexity" evidence="1">
    <location>
        <begin position="46"/>
        <end position="58"/>
    </location>
</feature>
<reference evidence="3" key="1">
    <citation type="submission" date="2009-09" db="EMBL/GenBank/DDBJ databases">
        <title>The complete genome of Nakamurella multipartita DSM 44233.</title>
        <authorList>
            <consortium name="US DOE Joint Genome Institute (JGI-PGF)"/>
            <person name="Lucas S."/>
            <person name="Copeland A."/>
            <person name="Lapidus A."/>
            <person name="Glavina del Rio T."/>
            <person name="Dalin E."/>
            <person name="Tice H."/>
            <person name="Bruce D."/>
            <person name="Goodwin L."/>
            <person name="Pitluck S."/>
            <person name="Kyrpides N."/>
            <person name="Mavromatis K."/>
            <person name="Ivanova N."/>
            <person name="Ovchinnikova G."/>
            <person name="Sims D."/>
            <person name="Meincke L."/>
            <person name="Brettin T."/>
            <person name="Detter J.C."/>
            <person name="Han C."/>
            <person name="Larimer F."/>
            <person name="Land M."/>
            <person name="Hauser L."/>
            <person name="Markowitz V."/>
            <person name="Cheng J.-F."/>
            <person name="Hugenholtz P."/>
            <person name="Woyke T."/>
            <person name="Wu D."/>
            <person name="Klenk H.-P."/>
            <person name="Eisen J.A."/>
        </authorList>
    </citation>
    <scope>NUCLEOTIDE SEQUENCE [LARGE SCALE GENOMIC DNA]</scope>
    <source>
        <strain evidence="3">ATCC 700099 / DSM 44233 / CIP 104796 / JCM 9543 / NBRC 105858 / Y-104</strain>
    </source>
</reference>